<proteinExistence type="predicted"/>
<reference evidence="2 3" key="1">
    <citation type="submission" date="2016-10" db="EMBL/GenBank/DDBJ databases">
        <authorList>
            <person name="de Groot N.N."/>
        </authorList>
    </citation>
    <scope>NUCLEOTIDE SEQUENCE [LARGE SCALE GENOMIC DNA]</scope>
    <source>
        <strain evidence="2 3">APO</strain>
    </source>
</reference>
<dbReference type="RefSeq" id="WP_093311935.1">
    <property type="nucleotide sequence ID" value="NZ_FNPV01000003.1"/>
</dbReference>
<keyword evidence="3" id="KW-1185">Reference proteome</keyword>
<organism evidence="2 3">
    <name type="scientific">Tindallia californiensis</name>
    <dbReference type="NCBI Taxonomy" id="159292"/>
    <lineage>
        <taxon>Bacteria</taxon>
        <taxon>Bacillati</taxon>
        <taxon>Bacillota</taxon>
        <taxon>Clostridia</taxon>
        <taxon>Peptostreptococcales</taxon>
        <taxon>Tindalliaceae</taxon>
        <taxon>Tindallia</taxon>
    </lineage>
</organism>
<gene>
    <name evidence="2" type="ORF">SAMN05192546_103211</name>
</gene>
<accession>A0A1H3LH29</accession>
<dbReference type="Proteomes" id="UP000199230">
    <property type="component" value="Unassembled WGS sequence"/>
</dbReference>
<feature type="transmembrane region" description="Helical" evidence="1">
    <location>
        <begin position="12"/>
        <end position="32"/>
    </location>
</feature>
<keyword evidence="1" id="KW-0472">Membrane</keyword>
<keyword evidence="1" id="KW-1133">Transmembrane helix</keyword>
<feature type="transmembrane region" description="Helical" evidence="1">
    <location>
        <begin position="44"/>
        <end position="65"/>
    </location>
</feature>
<protein>
    <submittedName>
        <fullName evidence="2">Putative F0F1-ATPase subunit Ca2+/Mg2+ transporter</fullName>
    </submittedName>
</protein>
<evidence type="ECO:0000313" key="2">
    <source>
        <dbReference type="EMBL" id="SDY63469.1"/>
    </source>
</evidence>
<keyword evidence="1" id="KW-0812">Transmembrane</keyword>
<dbReference type="InterPro" id="IPR032820">
    <property type="entry name" value="ATPase_put"/>
</dbReference>
<dbReference type="Pfam" id="PF09527">
    <property type="entry name" value="ATPase_gene1"/>
    <property type="match status" value="1"/>
</dbReference>
<dbReference type="OrthoDB" id="1708087at2"/>
<dbReference type="EMBL" id="FNPV01000003">
    <property type="protein sequence ID" value="SDY63469.1"/>
    <property type="molecule type" value="Genomic_DNA"/>
</dbReference>
<dbReference type="STRING" id="159292.SAMN05192546_103211"/>
<name>A0A1H3LH29_9FIRM</name>
<evidence type="ECO:0000256" key="1">
    <source>
        <dbReference type="SAM" id="Phobius"/>
    </source>
</evidence>
<evidence type="ECO:0000313" key="3">
    <source>
        <dbReference type="Proteomes" id="UP000199230"/>
    </source>
</evidence>
<dbReference type="AlphaFoldDB" id="A0A1H3LH29"/>
<sequence>MRKSGSALENLALVSYIGIAMMVPILAGVVGGRWIDERLGTRPVFLFVLIFVGIMVGFRNVFAVTTRNLPPRKRR</sequence>